<dbReference type="PANTHER" id="PTHR42943">
    <property type="entry name" value="GLUTATHIONE S-TRANSFERASE KAPPA"/>
    <property type="match status" value="1"/>
</dbReference>
<reference evidence="2 3" key="1">
    <citation type="submission" date="2023-03" db="EMBL/GenBank/DDBJ databases">
        <title>Draft genome sequence of Thalassotalea eurytherma JCM 18482T.</title>
        <authorList>
            <person name="Sawabe T."/>
        </authorList>
    </citation>
    <scope>NUCLEOTIDE SEQUENCE [LARGE SCALE GENOMIC DNA]</scope>
    <source>
        <strain evidence="2 3">JCM 18482</strain>
    </source>
</reference>
<dbReference type="RefSeq" id="WP_284208502.1">
    <property type="nucleotide sequence ID" value="NZ_BSSU01000012.1"/>
</dbReference>
<dbReference type="Pfam" id="PF01323">
    <property type="entry name" value="DSBA"/>
    <property type="match status" value="1"/>
</dbReference>
<dbReference type="InterPro" id="IPR001853">
    <property type="entry name" value="DSBA-like_thioredoxin_dom"/>
</dbReference>
<keyword evidence="2" id="KW-0413">Isomerase</keyword>
<dbReference type="PANTHER" id="PTHR42943:SF2">
    <property type="entry name" value="GLUTATHIONE S-TRANSFERASE KAPPA 1"/>
    <property type="match status" value="1"/>
</dbReference>
<keyword evidence="3" id="KW-1185">Reference proteome</keyword>
<dbReference type="InterPro" id="IPR051924">
    <property type="entry name" value="GST_Kappa/NadH"/>
</dbReference>
<organism evidence="2 3">
    <name type="scientific">Thalassotalea eurytherma</name>
    <dbReference type="NCBI Taxonomy" id="1144278"/>
    <lineage>
        <taxon>Bacteria</taxon>
        <taxon>Pseudomonadati</taxon>
        <taxon>Pseudomonadota</taxon>
        <taxon>Gammaproteobacteria</taxon>
        <taxon>Alteromonadales</taxon>
        <taxon>Colwelliaceae</taxon>
        <taxon>Thalassotalea</taxon>
    </lineage>
</organism>
<evidence type="ECO:0000313" key="3">
    <source>
        <dbReference type="Proteomes" id="UP001157133"/>
    </source>
</evidence>
<feature type="domain" description="DSBA-like thioredoxin" evidence="1">
    <location>
        <begin position="228"/>
        <end position="412"/>
    </location>
</feature>
<accession>A0ABQ6H6L3</accession>
<protein>
    <submittedName>
        <fullName evidence="2">2-hydroxychromene-2-carboxylate isomerase</fullName>
    </submittedName>
</protein>
<dbReference type="Gene3D" id="3.40.30.10">
    <property type="entry name" value="Glutaredoxin"/>
    <property type="match status" value="1"/>
</dbReference>
<dbReference type="GO" id="GO:0016853">
    <property type="term" value="F:isomerase activity"/>
    <property type="evidence" value="ECO:0007669"/>
    <property type="project" value="UniProtKB-KW"/>
</dbReference>
<proteinExistence type="predicted"/>
<dbReference type="SUPFAM" id="SSF52833">
    <property type="entry name" value="Thioredoxin-like"/>
    <property type="match status" value="1"/>
</dbReference>
<gene>
    <name evidence="2" type="ORF">theurythT_25560</name>
</gene>
<evidence type="ECO:0000313" key="2">
    <source>
        <dbReference type="EMBL" id="GLX83104.1"/>
    </source>
</evidence>
<dbReference type="InterPro" id="IPR036249">
    <property type="entry name" value="Thioredoxin-like_sf"/>
</dbReference>
<sequence>MIKPIKRLVTRWLASDLSTDCQIYRSKIKQKLFRNEPTAEVYLALTDPYSYMLVQVLPELEQRFKLSFKIYFVAGTNHDISANSKLWQAWSRNDVNQLAKRYQLDEIMQYPNVDDINTGQQEWQLLPKTVANAVNVFRKTWRGQYDDIYALSTPVINALLNNQETQKHRGHYLPATIRFMNQWYWGIDRLSHFETLLNQQQLNITNDSFRYLQTQLVFANIGHKQQETVTAYLSLRSPYSYLGLIQAQKLASHYQLTLNIKLLMPMVMRGLSVSRLKQKCIFTDAVREAKAKDIPFHKFADPIGEGVINSYQFFYYAKYCECEVEYLLALFQAVYVDGVDLSKLRNVKKILLHIGLDVEAALHFSKHNPWQASIDENDNHLSEKGFWGVPVFEYRELSVWGQDRLWQIEQAIIDLNDN</sequence>
<evidence type="ECO:0000259" key="1">
    <source>
        <dbReference type="Pfam" id="PF01323"/>
    </source>
</evidence>
<name>A0ABQ6H6L3_9GAMM</name>
<dbReference type="EMBL" id="BSSU01000012">
    <property type="protein sequence ID" value="GLX83104.1"/>
    <property type="molecule type" value="Genomic_DNA"/>
</dbReference>
<dbReference type="Proteomes" id="UP001157133">
    <property type="component" value="Unassembled WGS sequence"/>
</dbReference>
<comment type="caution">
    <text evidence="2">The sequence shown here is derived from an EMBL/GenBank/DDBJ whole genome shotgun (WGS) entry which is preliminary data.</text>
</comment>